<feature type="compositionally biased region" description="Basic and acidic residues" evidence="1">
    <location>
        <begin position="726"/>
        <end position="735"/>
    </location>
</feature>
<keyword evidence="2" id="KW-1185">Reference proteome</keyword>
<evidence type="ECO:0000313" key="2">
    <source>
        <dbReference type="Proteomes" id="UP000095281"/>
    </source>
</evidence>
<dbReference type="AlphaFoldDB" id="A0A1I8BWI9"/>
<evidence type="ECO:0000256" key="1">
    <source>
        <dbReference type="SAM" id="MobiDB-lite"/>
    </source>
</evidence>
<feature type="compositionally biased region" description="Low complexity" evidence="1">
    <location>
        <begin position="624"/>
        <end position="669"/>
    </location>
</feature>
<accession>A0A1I8BWI9</accession>
<feature type="region of interest" description="Disordered" evidence="1">
    <location>
        <begin position="217"/>
        <end position="349"/>
    </location>
</feature>
<feature type="compositionally biased region" description="Polar residues" evidence="1">
    <location>
        <begin position="918"/>
        <end position="927"/>
    </location>
</feature>
<feature type="compositionally biased region" description="Basic and acidic residues" evidence="1">
    <location>
        <begin position="820"/>
        <end position="829"/>
    </location>
</feature>
<name>A0A1I8BWI9_MELHA</name>
<dbReference type="WBParaSite" id="MhA1_Contig707.frz3.gene11">
    <property type="protein sequence ID" value="MhA1_Contig707.frz3.gene11"/>
    <property type="gene ID" value="MhA1_Contig707.frz3.gene11"/>
</dbReference>
<feature type="compositionally biased region" description="Basic and acidic residues" evidence="1">
    <location>
        <begin position="389"/>
        <end position="409"/>
    </location>
</feature>
<dbReference type="Proteomes" id="UP000095281">
    <property type="component" value="Unplaced"/>
</dbReference>
<feature type="compositionally biased region" description="Basic residues" evidence="1">
    <location>
        <begin position="847"/>
        <end position="856"/>
    </location>
</feature>
<feature type="compositionally biased region" description="Basic and acidic residues" evidence="1">
    <location>
        <begin position="543"/>
        <end position="558"/>
    </location>
</feature>
<feature type="compositionally biased region" description="Low complexity" evidence="1">
    <location>
        <begin position="895"/>
        <end position="907"/>
    </location>
</feature>
<feature type="region of interest" description="Disordered" evidence="1">
    <location>
        <begin position="364"/>
        <end position="505"/>
    </location>
</feature>
<feature type="compositionally biased region" description="Basic and acidic residues" evidence="1">
    <location>
        <begin position="482"/>
        <end position="505"/>
    </location>
</feature>
<feature type="compositionally biased region" description="Low complexity" evidence="1">
    <location>
        <begin position="559"/>
        <end position="569"/>
    </location>
</feature>
<feature type="compositionally biased region" description="Polar residues" evidence="1">
    <location>
        <begin position="437"/>
        <end position="448"/>
    </location>
</feature>
<sequence>MTSCFGYVWRYLEHRATQNSSTSPPKRDYSFVVESDEDDESLLGFMKNVEPHKELIPPPTYLADHRQLQIRRNQNTGRINVGGSADPQSAGIPRQKQNTDVAMTANAFSDLDAIAEMGAGADDQDSQSQISGQNTPCLQHFNNDCLQTLAQQSQVGGQSTKDYEQRMNRINQISGIQQQTSLLQLSPLQQQRVSAYKQQQQKLLAGVSSYRMMQQNQSIMPQSGPEVFDFDDSSNFVGPISSPSYQSPSGRCRGRGRRGGGNVGDRQLSFSSLENESTPASPSDFPGSGKKRGVSGQRKPRKSRTREIALASDEKFPFSYQPAPFQTPSYQRQHTIPQQQVTTPGHLNYNISSNEEEVRSRMMSEYEMALYESSSSDEEMDPPPPPRNLHRESTETEKVSDNQRGEKAKIKAKHSGSYESQMDEISQQKISGDFTDFSKQQMSSNPSIEKTPKQRLINSQSSSSSNSASVASSPPQRQGELNLHKISGDSSKDSRKTSKTSLKEIEEINKNIEIKQEMMKINQSKFISPFDEYYFEDSSTQNIKKELPTESKEEENNKNKIQQQQTTKSTEIKTIKNKNQKIKEKESKKLTNQSTEEVNKKAKIVLKIKPPREGAIHLPTTKVSNNNSSSSPSSSSSSSISTSINISSTQPTFQQAIEQTNNQQQQPIARLSSSGAPPSKFKQQQKSGGIKRPAIEEIIENVKLKKSKKEGKNSPTQQLKQQNIKNIKENNKQQNKEILTNNLISQTPFPSLKNFKIPKVVETEPAPPPQQQQNPPTQPKTEQQQNQKNFSGEGGRINKYSTESSSNNPSSSYGGGGGDYNRKYGEKKGTTNWDKTQQNNYLPQHIRQQKGLKPSKHSNVNDSNRNRKFNGGPPNMQNERRGPPPPSGPPINRNQQQSSQQQKYYSSIPPQRDPPITNHPSGFSQNWQPYINQQHLQQPTQQNSQIFPAQRNWPATTNQTLQTNIGRHQLQQYHTNVLRYEVNLPQQNVIGNSPQIDDGLQIVDEE</sequence>
<feature type="compositionally biased region" description="Polar residues" evidence="1">
    <location>
        <begin position="417"/>
        <end position="430"/>
    </location>
</feature>
<organism evidence="2 3">
    <name type="scientific">Meloidogyne hapla</name>
    <name type="common">Root-knot nematode worm</name>
    <dbReference type="NCBI Taxonomy" id="6305"/>
    <lineage>
        <taxon>Eukaryota</taxon>
        <taxon>Metazoa</taxon>
        <taxon>Ecdysozoa</taxon>
        <taxon>Nematoda</taxon>
        <taxon>Chromadorea</taxon>
        <taxon>Rhabditida</taxon>
        <taxon>Tylenchina</taxon>
        <taxon>Tylenchomorpha</taxon>
        <taxon>Tylenchoidea</taxon>
        <taxon>Meloidogynidae</taxon>
        <taxon>Meloidogyninae</taxon>
        <taxon>Meloidogyne</taxon>
    </lineage>
</organism>
<feature type="compositionally biased region" description="Basic residues" evidence="1">
    <location>
        <begin position="289"/>
        <end position="304"/>
    </location>
</feature>
<feature type="compositionally biased region" description="Low complexity" evidence="1">
    <location>
        <begin position="771"/>
        <end position="789"/>
    </location>
</feature>
<feature type="compositionally biased region" description="Polar residues" evidence="1">
    <location>
        <begin position="830"/>
        <end position="842"/>
    </location>
</feature>
<proteinExistence type="predicted"/>
<feature type="compositionally biased region" description="Polar residues" evidence="1">
    <location>
        <begin position="671"/>
        <end position="687"/>
    </location>
</feature>
<evidence type="ECO:0000313" key="3">
    <source>
        <dbReference type="WBParaSite" id="MhA1_Contig707.frz3.gene11"/>
    </source>
</evidence>
<feature type="region of interest" description="Disordered" evidence="1">
    <location>
        <begin position="537"/>
        <end position="927"/>
    </location>
</feature>
<feature type="compositionally biased region" description="Polar residues" evidence="1">
    <location>
        <begin position="268"/>
        <end position="281"/>
    </location>
</feature>
<feature type="compositionally biased region" description="Low complexity" evidence="1">
    <location>
        <begin position="458"/>
        <end position="476"/>
    </location>
</feature>
<feature type="compositionally biased region" description="Polar residues" evidence="1">
    <location>
        <begin position="233"/>
        <end position="249"/>
    </location>
</feature>
<protein>
    <submittedName>
        <fullName evidence="3">Uncharacterized protein</fullName>
    </submittedName>
</protein>
<feature type="compositionally biased region" description="Polar residues" evidence="1">
    <location>
        <begin position="324"/>
        <end position="349"/>
    </location>
</feature>
<reference evidence="3" key="1">
    <citation type="submission" date="2016-11" db="UniProtKB">
        <authorList>
            <consortium name="WormBaseParasite"/>
        </authorList>
    </citation>
    <scope>IDENTIFICATION</scope>
</reference>
<feature type="compositionally biased region" description="Polar residues" evidence="1">
    <location>
        <begin position="740"/>
        <end position="749"/>
    </location>
</feature>